<dbReference type="PANTHER" id="PTHR35863">
    <property type="entry name" value="COBALT-PRECORRIN-5B C(1)-METHYLTRANSFERASE"/>
    <property type="match status" value="1"/>
</dbReference>
<reference evidence="6 7" key="1">
    <citation type="submission" date="2019-01" db="EMBL/GenBank/DDBJ databases">
        <title>Insights into ecological role of a new deltaproteobacterial order Candidatus Sinidesulfobacterales (Sva0485) by metagenomics and metatranscriptomics.</title>
        <authorList>
            <person name="Tan S."/>
            <person name="Liu J."/>
            <person name="Fang Y."/>
            <person name="Hedlund B.P."/>
            <person name="Lian Z.H."/>
            <person name="Huang L.Y."/>
            <person name="Li J.T."/>
            <person name="Huang L.N."/>
            <person name="Li W.J."/>
            <person name="Jiang H.C."/>
            <person name="Dong H.L."/>
            <person name="Shu W.S."/>
        </authorList>
    </citation>
    <scope>NUCLEOTIDE SEQUENCE [LARGE SCALE GENOMIC DNA]</scope>
    <source>
        <strain evidence="6">AP3</strain>
    </source>
</reference>
<dbReference type="PANTHER" id="PTHR35863:SF1">
    <property type="entry name" value="COBALT-PRECORRIN-5B C(1)-METHYLTRANSFERASE"/>
    <property type="match status" value="1"/>
</dbReference>
<dbReference type="InterPro" id="IPR002748">
    <property type="entry name" value="CbiD"/>
</dbReference>
<evidence type="ECO:0000256" key="1">
    <source>
        <dbReference type="ARBA" id="ARBA00022573"/>
    </source>
</evidence>
<dbReference type="AlphaFoldDB" id="A0A519BBS4"/>
<organism evidence="6 7">
    <name type="scientific">Candidatus Acidulodesulfobacterium ferriphilum</name>
    <dbReference type="NCBI Taxonomy" id="2597223"/>
    <lineage>
        <taxon>Bacteria</taxon>
        <taxon>Deltaproteobacteria</taxon>
        <taxon>Candidatus Acidulodesulfobacterales</taxon>
        <taxon>Candidatus Acidulodesulfobacterium</taxon>
    </lineage>
</organism>
<dbReference type="Proteomes" id="UP000320813">
    <property type="component" value="Unassembled WGS sequence"/>
</dbReference>
<dbReference type="GO" id="GO:0032259">
    <property type="term" value="P:methylation"/>
    <property type="evidence" value="ECO:0007669"/>
    <property type="project" value="UniProtKB-KW"/>
</dbReference>
<dbReference type="Pfam" id="PF01888">
    <property type="entry name" value="CbiD"/>
    <property type="match status" value="2"/>
</dbReference>
<gene>
    <name evidence="5" type="primary">cbiD</name>
    <name evidence="6" type="ORF">EVJ47_05690</name>
</gene>
<comment type="pathway">
    <text evidence="5">Cofactor biosynthesis; adenosylcobalamin biosynthesis; cob(II)yrinate a,c-diamide from sirohydrochlorin (anaerobic route): step 6/10.</text>
</comment>
<comment type="catalytic activity">
    <reaction evidence="5">
        <text>Co-precorrin-5B + S-adenosyl-L-methionine = Co-precorrin-6A + S-adenosyl-L-homocysteine</text>
        <dbReference type="Rhea" id="RHEA:26285"/>
        <dbReference type="ChEBI" id="CHEBI:57856"/>
        <dbReference type="ChEBI" id="CHEBI:59789"/>
        <dbReference type="ChEBI" id="CHEBI:60063"/>
        <dbReference type="ChEBI" id="CHEBI:60064"/>
        <dbReference type="EC" id="2.1.1.195"/>
    </reaction>
</comment>
<dbReference type="Gene3D" id="3.30.2110.10">
    <property type="entry name" value="CbiD-like"/>
    <property type="match status" value="1"/>
</dbReference>
<evidence type="ECO:0000256" key="4">
    <source>
        <dbReference type="ARBA" id="ARBA00022691"/>
    </source>
</evidence>
<comment type="function">
    <text evidence="5">Catalyzes the methylation of C-1 in cobalt-precorrin-5B to form cobalt-precorrin-6A.</text>
</comment>
<comment type="similarity">
    <text evidence="5">Belongs to the CbiD family.</text>
</comment>
<dbReference type="SUPFAM" id="SSF111342">
    <property type="entry name" value="CbiD-like"/>
    <property type="match status" value="1"/>
</dbReference>
<evidence type="ECO:0000256" key="5">
    <source>
        <dbReference type="HAMAP-Rule" id="MF_00787"/>
    </source>
</evidence>
<sequence>MGTVNSNACNNGLRKGFSTGSVSAAAIKASIRYYFKYQKFFRIEIKMPGGENVLLPVAELSKITPITPALERIGGGWVSRASVIKDSGDDPDVTNGIKICADFMFLDDADSAVAMLLNEADDIKGNQNRDNQGGPINRSKNTLMLLHLYEKAGETILTRLSDEVKKYYGKLYIYNIIKHSGFSIILSSSAGIGIVRRQGLPVSPGFPAINPVPFKMIEWAVKEEINGRINDRAGINQNKLNCCAGNGVLLSILYVPDGGIVAKKTLNPRLGIEGGISILGTTGYVIPISAKAWLGTIKSSLAFLSCNKIDACVYTPGRFSEKTAMKILKDMPKESFIEIGDYVSYSIRKAAGAGIKRVIFAGQFGKIVKISQGARNTNAKYGNLDLKYLGALVKAVLKEHIDIIPENEVNDLYEKIINSNTSRQVYDYILSLCNIYNPLPDKIFYNILKTAKENLIRMSKEQVNIDIILISYEGKMLASTL</sequence>
<dbReference type="UniPathway" id="UPA00148">
    <property type="reaction ID" value="UER00227"/>
</dbReference>
<dbReference type="EMBL" id="SGBD01000002">
    <property type="protein sequence ID" value="RZD14658.1"/>
    <property type="molecule type" value="Genomic_DNA"/>
</dbReference>
<accession>A0A519BBS4</accession>
<comment type="caution">
    <text evidence="6">The sequence shown here is derived from an EMBL/GenBank/DDBJ whole genome shotgun (WGS) entry which is preliminary data.</text>
</comment>
<protein>
    <recommendedName>
        <fullName evidence="5">Cobalt-precorrin-5B C(1)-methyltransferase</fullName>
        <ecNumber evidence="5">2.1.1.195</ecNumber>
    </recommendedName>
    <alternativeName>
        <fullName evidence="5">Cobalt-precorrin-6A synthase</fullName>
    </alternativeName>
</protein>
<keyword evidence="3 5" id="KW-0808">Transferase</keyword>
<evidence type="ECO:0000256" key="2">
    <source>
        <dbReference type="ARBA" id="ARBA00022603"/>
    </source>
</evidence>
<dbReference type="GO" id="GO:0043780">
    <property type="term" value="F:cobalt-precorrin-5B C1-methyltransferase activity"/>
    <property type="evidence" value="ECO:0007669"/>
    <property type="project" value="RHEA"/>
</dbReference>
<evidence type="ECO:0000313" key="7">
    <source>
        <dbReference type="Proteomes" id="UP000320813"/>
    </source>
</evidence>
<dbReference type="HAMAP" id="MF_00787">
    <property type="entry name" value="CbiD"/>
    <property type="match status" value="1"/>
</dbReference>
<keyword evidence="4 5" id="KW-0949">S-adenosyl-L-methionine</keyword>
<dbReference type="GO" id="GO:0019251">
    <property type="term" value="P:anaerobic cobalamin biosynthetic process"/>
    <property type="evidence" value="ECO:0007669"/>
    <property type="project" value="UniProtKB-UniRule"/>
</dbReference>
<dbReference type="EC" id="2.1.1.195" evidence="5"/>
<evidence type="ECO:0000256" key="3">
    <source>
        <dbReference type="ARBA" id="ARBA00022679"/>
    </source>
</evidence>
<evidence type="ECO:0000313" key="6">
    <source>
        <dbReference type="EMBL" id="RZD14658.1"/>
    </source>
</evidence>
<keyword evidence="2 5" id="KW-0489">Methyltransferase</keyword>
<dbReference type="InterPro" id="IPR036074">
    <property type="entry name" value="CbiD_sf"/>
</dbReference>
<proteinExistence type="inferred from homology"/>
<name>A0A519BBS4_9DELT</name>
<keyword evidence="1 5" id="KW-0169">Cobalamin biosynthesis</keyword>